<dbReference type="RefSeq" id="WP_115248434.1">
    <property type="nucleotide sequence ID" value="NZ_UGQC01000004.1"/>
</dbReference>
<dbReference type="EMBL" id="UGQC01000004">
    <property type="protein sequence ID" value="STZ74847.1"/>
    <property type="molecule type" value="Genomic_DNA"/>
</dbReference>
<accession>A0A378UC07</accession>
<name>A0A378UC07_MORLA</name>
<protein>
    <submittedName>
        <fullName evidence="1">Uncharacterized protein</fullName>
    </submittedName>
</protein>
<sequence>MFDVNPEIIERAFEGAWHSETLEHYQEEDEYYSLDLSSEKDARYAINRWLLLGWRNNEKLIYKESLRYTITKDGYLNADVWLPGIDYVPVEGVHNETHSQEFDRLYKNFLLILWDEWFNEPFVEADLSNYRVRIDDEFVRFPHMPELWKEPVYK</sequence>
<keyword evidence="2" id="KW-1185">Reference proteome</keyword>
<dbReference type="Proteomes" id="UP000254107">
    <property type="component" value="Unassembled WGS sequence"/>
</dbReference>
<gene>
    <name evidence="1" type="ORF">NCTC7911_03028</name>
</gene>
<proteinExistence type="predicted"/>
<evidence type="ECO:0000313" key="2">
    <source>
        <dbReference type="Proteomes" id="UP000254107"/>
    </source>
</evidence>
<organism evidence="1 2">
    <name type="scientific">Moraxella lacunata</name>
    <dbReference type="NCBI Taxonomy" id="477"/>
    <lineage>
        <taxon>Bacteria</taxon>
        <taxon>Pseudomonadati</taxon>
        <taxon>Pseudomonadota</taxon>
        <taxon>Gammaproteobacteria</taxon>
        <taxon>Moraxellales</taxon>
        <taxon>Moraxellaceae</taxon>
        <taxon>Moraxella</taxon>
    </lineage>
</organism>
<dbReference type="GeneID" id="302271496"/>
<reference evidence="1 2" key="1">
    <citation type="submission" date="2018-06" db="EMBL/GenBank/DDBJ databases">
        <authorList>
            <consortium name="Pathogen Informatics"/>
            <person name="Doyle S."/>
        </authorList>
    </citation>
    <scope>NUCLEOTIDE SEQUENCE [LARGE SCALE GENOMIC DNA]</scope>
    <source>
        <strain evidence="1 2">NCTC7911</strain>
    </source>
</reference>
<evidence type="ECO:0000313" key="1">
    <source>
        <dbReference type="EMBL" id="STZ74847.1"/>
    </source>
</evidence>
<dbReference type="AlphaFoldDB" id="A0A378UC07"/>